<sequence length="84" mass="9690">EEEKFDYIFSLWDIWILHEKLQPPKEKWVACIPIDTEWISERLTQVCLGTDIVVERLNEDAAKKVGSQARGPGCHIAMSKHGVR</sequence>
<comment type="caution">
    <text evidence="1">The sequence shown here is derived from an EMBL/GenBank/DDBJ whole genome shotgun (WGS) entry which is preliminary data.</text>
</comment>
<dbReference type="EMBL" id="BARS01014234">
    <property type="protein sequence ID" value="GAF91400.1"/>
    <property type="molecule type" value="Genomic_DNA"/>
</dbReference>
<protein>
    <submittedName>
        <fullName evidence="1">Uncharacterized protein</fullName>
    </submittedName>
</protein>
<dbReference type="AlphaFoldDB" id="X0USH0"/>
<feature type="non-terminal residue" evidence="1">
    <location>
        <position position="84"/>
    </location>
</feature>
<gene>
    <name evidence="1" type="ORF">S01H1_24156</name>
</gene>
<evidence type="ECO:0000313" key="1">
    <source>
        <dbReference type="EMBL" id="GAF91400.1"/>
    </source>
</evidence>
<organism evidence="1">
    <name type="scientific">marine sediment metagenome</name>
    <dbReference type="NCBI Taxonomy" id="412755"/>
    <lineage>
        <taxon>unclassified sequences</taxon>
        <taxon>metagenomes</taxon>
        <taxon>ecological metagenomes</taxon>
    </lineage>
</organism>
<reference evidence="1" key="1">
    <citation type="journal article" date="2014" name="Front. Microbiol.">
        <title>High frequency of phylogenetically diverse reductive dehalogenase-homologous genes in deep subseafloor sedimentary metagenomes.</title>
        <authorList>
            <person name="Kawai M."/>
            <person name="Futagami T."/>
            <person name="Toyoda A."/>
            <person name="Takaki Y."/>
            <person name="Nishi S."/>
            <person name="Hori S."/>
            <person name="Arai W."/>
            <person name="Tsubouchi T."/>
            <person name="Morono Y."/>
            <person name="Uchiyama I."/>
            <person name="Ito T."/>
            <person name="Fujiyama A."/>
            <person name="Inagaki F."/>
            <person name="Takami H."/>
        </authorList>
    </citation>
    <scope>NUCLEOTIDE SEQUENCE</scope>
    <source>
        <strain evidence="1">Expedition CK06-06</strain>
    </source>
</reference>
<feature type="non-terminal residue" evidence="1">
    <location>
        <position position="1"/>
    </location>
</feature>
<proteinExistence type="predicted"/>
<accession>X0USH0</accession>
<name>X0USH0_9ZZZZ</name>